<feature type="transmembrane region" description="Helical" evidence="8">
    <location>
        <begin position="166"/>
        <end position="193"/>
    </location>
</feature>
<keyword evidence="11" id="KW-1185">Reference proteome</keyword>
<protein>
    <recommendedName>
        <fullName evidence="9">Polysaccharide chain length determinant N-terminal domain-containing protein</fullName>
    </recommendedName>
</protein>
<accession>A0ABP7EKK5</accession>
<reference evidence="11" key="1">
    <citation type="journal article" date="2019" name="Int. J. Syst. Evol. Microbiol.">
        <title>The Global Catalogue of Microorganisms (GCM) 10K type strain sequencing project: providing services to taxonomists for standard genome sequencing and annotation.</title>
        <authorList>
            <consortium name="The Broad Institute Genomics Platform"/>
            <consortium name="The Broad Institute Genome Sequencing Center for Infectious Disease"/>
            <person name="Wu L."/>
            <person name="Ma J."/>
        </authorList>
    </citation>
    <scope>NUCLEOTIDE SEQUENCE [LARGE SCALE GENOMIC DNA]</scope>
    <source>
        <strain evidence="11">JCM 16548</strain>
    </source>
</reference>
<comment type="caution">
    <text evidence="10">The sequence shown here is derived from an EMBL/GenBank/DDBJ whole genome shotgun (WGS) entry which is preliminary data.</text>
</comment>
<sequence>MTLPFFFEALRRRIALILIVIMVMTAAGLTAGATWPKTYTSSAQILLGLEVDDDIDAQSGNLYLKERVATYAQTVKADEIVEPVATAANISPDVLRRHISVSIVPETVVLEISVSADSPEQAVQLTNAVSRRFQSQVSALNVETGGPKLVAAQFSSPQPATEPDQLHGALLVGVSVLVGLLLGILLSLTLAALEAIRQSSQREVSGAGSAAVASDERLADDGTTWWADAEDEAPQQRGDTTGTTPDSSVETVTHPSPLAEPAPPSTDADARQDQDQAAARA</sequence>
<dbReference type="PANTHER" id="PTHR32309">
    <property type="entry name" value="TYROSINE-PROTEIN KINASE"/>
    <property type="match status" value="1"/>
</dbReference>
<evidence type="ECO:0000256" key="6">
    <source>
        <dbReference type="ARBA" id="ARBA00023136"/>
    </source>
</evidence>
<keyword evidence="4 8" id="KW-0812">Transmembrane</keyword>
<evidence type="ECO:0000256" key="3">
    <source>
        <dbReference type="ARBA" id="ARBA00022475"/>
    </source>
</evidence>
<feature type="region of interest" description="Disordered" evidence="7">
    <location>
        <begin position="226"/>
        <end position="281"/>
    </location>
</feature>
<dbReference type="InterPro" id="IPR003856">
    <property type="entry name" value="LPS_length_determ_N"/>
</dbReference>
<evidence type="ECO:0000313" key="11">
    <source>
        <dbReference type="Proteomes" id="UP001500051"/>
    </source>
</evidence>
<gene>
    <name evidence="10" type="ORF">GCM10022204_43120</name>
</gene>
<name>A0ABP7EKK5_9ACTN</name>
<dbReference type="Pfam" id="PF02706">
    <property type="entry name" value="Wzz"/>
    <property type="match status" value="1"/>
</dbReference>
<comment type="subcellular location">
    <subcellularLocation>
        <location evidence="1">Cell membrane</location>
        <topology evidence="1">Multi-pass membrane protein</topology>
    </subcellularLocation>
</comment>
<evidence type="ECO:0000256" key="2">
    <source>
        <dbReference type="ARBA" id="ARBA00006683"/>
    </source>
</evidence>
<evidence type="ECO:0000259" key="9">
    <source>
        <dbReference type="Pfam" id="PF02706"/>
    </source>
</evidence>
<dbReference type="EMBL" id="BAAAYX010000026">
    <property type="protein sequence ID" value="GAA3718463.1"/>
    <property type="molecule type" value="Genomic_DNA"/>
</dbReference>
<dbReference type="PANTHER" id="PTHR32309:SF31">
    <property type="entry name" value="CAPSULAR EXOPOLYSACCHARIDE FAMILY"/>
    <property type="match status" value="1"/>
</dbReference>
<proteinExistence type="inferred from homology"/>
<dbReference type="Proteomes" id="UP001500051">
    <property type="component" value="Unassembled WGS sequence"/>
</dbReference>
<feature type="compositionally biased region" description="Polar residues" evidence="7">
    <location>
        <begin position="237"/>
        <end position="254"/>
    </location>
</feature>
<keyword evidence="3" id="KW-1003">Cell membrane</keyword>
<evidence type="ECO:0000256" key="7">
    <source>
        <dbReference type="SAM" id="MobiDB-lite"/>
    </source>
</evidence>
<keyword evidence="6 8" id="KW-0472">Membrane</keyword>
<dbReference type="InterPro" id="IPR050445">
    <property type="entry name" value="Bact_polysacc_biosynth/exp"/>
</dbReference>
<evidence type="ECO:0000313" key="10">
    <source>
        <dbReference type="EMBL" id="GAA3718463.1"/>
    </source>
</evidence>
<evidence type="ECO:0000256" key="5">
    <source>
        <dbReference type="ARBA" id="ARBA00022989"/>
    </source>
</evidence>
<keyword evidence="5 8" id="KW-1133">Transmembrane helix</keyword>
<feature type="domain" description="Polysaccharide chain length determinant N-terminal" evidence="9">
    <location>
        <begin position="7"/>
        <end position="85"/>
    </location>
</feature>
<comment type="similarity">
    <text evidence="2">Belongs to the CpsC/CapA family.</text>
</comment>
<organism evidence="10 11">
    <name type="scientific">Microlunatus aurantiacus</name>
    <dbReference type="NCBI Taxonomy" id="446786"/>
    <lineage>
        <taxon>Bacteria</taxon>
        <taxon>Bacillati</taxon>
        <taxon>Actinomycetota</taxon>
        <taxon>Actinomycetes</taxon>
        <taxon>Propionibacteriales</taxon>
        <taxon>Propionibacteriaceae</taxon>
        <taxon>Microlunatus</taxon>
    </lineage>
</organism>
<evidence type="ECO:0000256" key="8">
    <source>
        <dbReference type="SAM" id="Phobius"/>
    </source>
</evidence>
<dbReference type="RefSeq" id="WP_344814532.1">
    <property type="nucleotide sequence ID" value="NZ_BAAAYX010000026.1"/>
</dbReference>
<evidence type="ECO:0000256" key="1">
    <source>
        <dbReference type="ARBA" id="ARBA00004651"/>
    </source>
</evidence>
<evidence type="ECO:0000256" key="4">
    <source>
        <dbReference type="ARBA" id="ARBA00022692"/>
    </source>
</evidence>